<evidence type="ECO:0000259" key="3">
    <source>
        <dbReference type="Pfam" id="PF03109"/>
    </source>
</evidence>
<keyword evidence="2" id="KW-0472">Membrane</keyword>
<dbReference type="KEGG" id="uam:UABAM_06634"/>
<feature type="transmembrane region" description="Helical" evidence="2">
    <location>
        <begin position="516"/>
        <end position="538"/>
    </location>
</feature>
<protein>
    <submittedName>
        <fullName evidence="4">ABC transporter</fullName>
    </submittedName>
</protein>
<dbReference type="EMBL" id="AP019860">
    <property type="protein sequence ID" value="BBM88213.1"/>
    <property type="molecule type" value="Genomic_DNA"/>
</dbReference>
<dbReference type="Pfam" id="PF03109">
    <property type="entry name" value="ABC1"/>
    <property type="match status" value="1"/>
</dbReference>
<keyword evidence="2" id="KW-0812">Transmembrane</keyword>
<organism evidence="4 5">
    <name type="scientific">Uabimicrobium amorphum</name>
    <dbReference type="NCBI Taxonomy" id="2596890"/>
    <lineage>
        <taxon>Bacteria</taxon>
        <taxon>Pseudomonadati</taxon>
        <taxon>Planctomycetota</taxon>
        <taxon>Candidatus Uabimicrobiia</taxon>
        <taxon>Candidatus Uabimicrobiales</taxon>
        <taxon>Candidatus Uabimicrobiaceae</taxon>
        <taxon>Candidatus Uabimicrobium</taxon>
    </lineage>
</organism>
<dbReference type="CDD" id="cd05121">
    <property type="entry name" value="ABC1_ADCK3-like"/>
    <property type="match status" value="1"/>
</dbReference>
<dbReference type="PANTHER" id="PTHR10566:SF113">
    <property type="entry name" value="PROTEIN ACTIVITY OF BC1 COMPLEX KINASE 7, CHLOROPLASTIC"/>
    <property type="match status" value="1"/>
</dbReference>
<dbReference type="InterPro" id="IPR004147">
    <property type="entry name" value="ABC1_dom"/>
</dbReference>
<accession>A0A5S9IU66</accession>
<gene>
    <name evidence="4" type="ORF">UABAM_06634</name>
</gene>
<reference evidence="4 5" key="1">
    <citation type="submission" date="2019-08" db="EMBL/GenBank/DDBJ databases">
        <title>Complete genome sequence of Candidatus Uab amorphum.</title>
        <authorList>
            <person name="Shiratori T."/>
            <person name="Suzuki S."/>
            <person name="Kakizawa Y."/>
            <person name="Ishida K."/>
        </authorList>
    </citation>
    <scope>NUCLEOTIDE SEQUENCE [LARGE SCALE GENOMIC DNA]</scope>
    <source>
        <strain evidence="4 5">SRT547</strain>
    </source>
</reference>
<proteinExistence type="inferred from homology"/>
<dbReference type="InterPro" id="IPR050154">
    <property type="entry name" value="UbiB_kinase"/>
</dbReference>
<evidence type="ECO:0000256" key="1">
    <source>
        <dbReference type="ARBA" id="ARBA00009670"/>
    </source>
</evidence>
<dbReference type="RefSeq" id="WP_173013713.1">
    <property type="nucleotide sequence ID" value="NZ_AP019860.1"/>
</dbReference>
<dbReference type="SUPFAM" id="SSF56112">
    <property type="entry name" value="Protein kinase-like (PK-like)"/>
    <property type="match status" value="1"/>
</dbReference>
<keyword evidence="2" id="KW-1133">Transmembrane helix</keyword>
<evidence type="ECO:0000256" key="2">
    <source>
        <dbReference type="SAM" id="Phobius"/>
    </source>
</evidence>
<evidence type="ECO:0000313" key="5">
    <source>
        <dbReference type="Proteomes" id="UP000326354"/>
    </source>
</evidence>
<comment type="similarity">
    <text evidence="1">Belongs to the protein kinase superfamily. ADCK protein kinase family.</text>
</comment>
<feature type="domain" description="ABC1 atypical kinase-like" evidence="3">
    <location>
        <begin position="89"/>
        <end position="330"/>
    </location>
</feature>
<dbReference type="PANTHER" id="PTHR10566">
    <property type="entry name" value="CHAPERONE-ACTIVITY OF BC1 COMPLEX CABC1 -RELATED"/>
    <property type="match status" value="1"/>
</dbReference>
<dbReference type="AlphaFoldDB" id="A0A5S9IU66"/>
<dbReference type="InterPro" id="IPR011009">
    <property type="entry name" value="Kinase-like_dom_sf"/>
</dbReference>
<evidence type="ECO:0000313" key="4">
    <source>
        <dbReference type="EMBL" id="BBM88213.1"/>
    </source>
</evidence>
<name>A0A5S9IU66_UABAM</name>
<keyword evidence="5" id="KW-1185">Reference proteome</keyword>
<dbReference type="Proteomes" id="UP000326354">
    <property type="component" value="Chromosome"/>
</dbReference>
<sequence>MLSKVNRYREIFTICAKYEIASWLGKLNLDFANDIFDKKCGKDLTQYSSAQRTRMAIAELGPTFIKLGQILSTRPDLIHPEMAEELKHLQSNVPSDPPQQVRETIHSEFGQSVDELFASFDLKALASASIGQVHLAQLKSGEKVVVKVQHANIEEKIRLDLEILLDLADLVERYVEESRNYRPRETCEEFKRLLLRELDFNREKRNLEKFALNFKDDKRVYIPKAFGDYCTGRVLTMEKLEGIPLSQKDTLLEQGYDVKELAEVGADMFLRMIFVHGFYHADPHPGNLFAMSNNRIGIIDCGMVGLLSDELREDIEDMLMCLVRNNGPKLTNLIIRLGSIPRDLNRAQLQSDIKEFSEYYGTMNLKDVNLQKALEEMSDLIRRHRIVLPAGVSLLIKVLVMLEGTSHNLSADFNLIGLIAPYRNQMIARRLSPARQKRIMENLFMDWERVVKTVPMGLVDIVERLQSGDVNIKFEHKRLEDSVNRLVMGLVISALFLGSSFLLALKSPPLISEVSITGIVGYVISIFMGSALLFRIYMDKYRIK</sequence>
<feature type="transmembrane region" description="Helical" evidence="2">
    <location>
        <begin position="486"/>
        <end position="504"/>
    </location>
</feature>